<dbReference type="PANTHER" id="PTHR23317">
    <property type="entry name" value="DEDICATOR OF CYTOKINESIS DOCK"/>
    <property type="match status" value="1"/>
</dbReference>
<dbReference type="Pfam" id="PF14429">
    <property type="entry name" value="DOCK-C2"/>
    <property type="match status" value="1"/>
</dbReference>
<dbReference type="InterPro" id="IPR027357">
    <property type="entry name" value="DOCKER_dom"/>
</dbReference>
<dbReference type="RefSeq" id="XP_004357378.1">
    <property type="nucleotide sequence ID" value="XM_004357322.1"/>
</dbReference>
<reference evidence="7" key="1">
    <citation type="journal article" date="2011" name="Genome Res.">
        <title>Phylogeny-wide analysis of social amoeba genomes highlights ancient origins for complex intercellular communication.</title>
        <authorList>
            <person name="Heidel A.J."/>
            <person name="Lawal H.M."/>
            <person name="Felder M."/>
            <person name="Schilde C."/>
            <person name="Helps N.R."/>
            <person name="Tunggal B."/>
            <person name="Rivero F."/>
            <person name="John U."/>
            <person name="Schleicher M."/>
            <person name="Eichinger L."/>
            <person name="Platzer M."/>
            <person name="Noegel A.A."/>
            <person name="Schaap P."/>
            <person name="Gloeckner G."/>
        </authorList>
    </citation>
    <scope>NUCLEOTIDE SEQUENCE [LARGE SCALE GENOMIC DNA]</scope>
    <source>
        <strain evidence="7">SH3</strain>
    </source>
</reference>
<dbReference type="EMBL" id="GL883017">
    <property type="protein sequence ID" value="EGG18916.1"/>
    <property type="molecule type" value="Genomic_DNA"/>
</dbReference>
<dbReference type="InterPro" id="IPR026791">
    <property type="entry name" value="DOCK"/>
</dbReference>
<comment type="similarity">
    <text evidence="2">Belongs to the DOCK family.</text>
</comment>
<evidence type="ECO:0000259" key="4">
    <source>
        <dbReference type="PROSITE" id="PS51650"/>
    </source>
</evidence>
<name>F4Q002_CACFS</name>
<evidence type="ECO:0000313" key="7">
    <source>
        <dbReference type="Proteomes" id="UP000007797"/>
    </source>
</evidence>
<dbReference type="Gene3D" id="1.25.40.410">
    <property type="match status" value="1"/>
</dbReference>
<dbReference type="GO" id="GO:0005085">
    <property type="term" value="F:guanyl-nucleotide exchange factor activity"/>
    <property type="evidence" value="ECO:0007669"/>
    <property type="project" value="UniProtKB-KW"/>
</dbReference>
<dbReference type="InterPro" id="IPR046769">
    <property type="entry name" value="DOCKER_Lobe_A"/>
</dbReference>
<dbReference type="Pfam" id="PF20421">
    <property type="entry name" value="DHR-2_Lobe_C"/>
    <property type="match status" value="1"/>
</dbReference>
<dbReference type="InterPro" id="IPR027007">
    <property type="entry name" value="C2_DOCK-type_domain"/>
</dbReference>
<dbReference type="InterPro" id="IPR046770">
    <property type="entry name" value="DOCKER_Lobe_B"/>
</dbReference>
<feature type="domain" description="DOCKER" evidence="5">
    <location>
        <begin position="1540"/>
        <end position="1972"/>
    </location>
</feature>
<accession>F4Q002</accession>
<feature type="region of interest" description="Disordered" evidence="3">
    <location>
        <begin position="249"/>
        <end position="341"/>
    </location>
</feature>
<evidence type="ECO:0000259" key="5">
    <source>
        <dbReference type="PROSITE" id="PS51651"/>
    </source>
</evidence>
<dbReference type="GeneID" id="14870874"/>
<evidence type="ECO:0000256" key="1">
    <source>
        <dbReference type="ARBA" id="ARBA00022658"/>
    </source>
</evidence>
<feature type="compositionally biased region" description="Pro residues" evidence="3">
    <location>
        <begin position="587"/>
        <end position="598"/>
    </location>
</feature>
<organism evidence="6 7">
    <name type="scientific">Cavenderia fasciculata</name>
    <name type="common">Slime mold</name>
    <name type="synonym">Dictyostelium fasciculatum</name>
    <dbReference type="NCBI Taxonomy" id="261658"/>
    <lineage>
        <taxon>Eukaryota</taxon>
        <taxon>Amoebozoa</taxon>
        <taxon>Evosea</taxon>
        <taxon>Eumycetozoa</taxon>
        <taxon>Dictyostelia</taxon>
        <taxon>Acytosteliales</taxon>
        <taxon>Cavenderiaceae</taxon>
        <taxon>Cavenderia</taxon>
    </lineage>
</organism>
<dbReference type="Gene3D" id="2.60.40.150">
    <property type="entry name" value="C2 domain"/>
    <property type="match status" value="1"/>
</dbReference>
<dbReference type="InterPro" id="IPR035892">
    <property type="entry name" value="C2_domain_sf"/>
</dbReference>
<feature type="compositionally biased region" description="Pro residues" evidence="3">
    <location>
        <begin position="85"/>
        <end position="100"/>
    </location>
</feature>
<dbReference type="PANTHER" id="PTHR23317:SF109">
    <property type="entry name" value="DOCK FAMILY PROTEIN"/>
    <property type="match status" value="1"/>
</dbReference>
<dbReference type="KEGG" id="dfa:DFA_02656"/>
<feature type="region of interest" description="Disordered" evidence="3">
    <location>
        <begin position="1"/>
        <end position="137"/>
    </location>
</feature>
<dbReference type="Pfam" id="PF20422">
    <property type="entry name" value="DHR-2_Lobe_B"/>
    <property type="match status" value="1"/>
</dbReference>
<feature type="compositionally biased region" description="Low complexity" evidence="3">
    <location>
        <begin position="287"/>
        <end position="326"/>
    </location>
</feature>
<dbReference type="CDD" id="cd08679">
    <property type="entry name" value="C2_DOCK180_related"/>
    <property type="match status" value="1"/>
</dbReference>
<feature type="compositionally biased region" description="Low complexity" evidence="3">
    <location>
        <begin position="118"/>
        <end position="134"/>
    </location>
</feature>
<dbReference type="OMA" id="YDHYIPL"/>
<dbReference type="Proteomes" id="UP000007797">
    <property type="component" value="Unassembled WGS sequence"/>
</dbReference>
<feature type="compositionally biased region" description="Low complexity" evidence="3">
    <location>
        <begin position="1"/>
        <end position="35"/>
    </location>
</feature>
<dbReference type="InterPro" id="IPR043162">
    <property type="entry name" value="DOCK_C_lobe_C"/>
</dbReference>
<dbReference type="PROSITE" id="PS51651">
    <property type="entry name" value="DOCKER"/>
    <property type="match status" value="1"/>
</dbReference>
<feature type="compositionally biased region" description="Low complexity" evidence="3">
    <location>
        <begin position="575"/>
        <end position="586"/>
    </location>
</feature>
<evidence type="ECO:0000313" key="6">
    <source>
        <dbReference type="EMBL" id="EGG18916.1"/>
    </source>
</evidence>
<dbReference type="GO" id="GO:0007264">
    <property type="term" value="P:small GTPase-mediated signal transduction"/>
    <property type="evidence" value="ECO:0007669"/>
    <property type="project" value="InterPro"/>
</dbReference>
<dbReference type="Gene3D" id="1.20.58.740">
    <property type="match status" value="1"/>
</dbReference>
<feature type="compositionally biased region" description="Low complexity" evidence="3">
    <location>
        <begin position="50"/>
        <end position="67"/>
    </location>
</feature>
<gene>
    <name evidence="6" type="primary">zizD</name>
    <name evidence="6" type="ORF">DFA_02656</name>
</gene>
<evidence type="ECO:0000256" key="3">
    <source>
        <dbReference type="SAM" id="MobiDB-lite"/>
    </source>
</evidence>
<feature type="compositionally biased region" description="Pro residues" evidence="3">
    <location>
        <begin position="557"/>
        <end position="568"/>
    </location>
</feature>
<dbReference type="InterPro" id="IPR043161">
    <property type="entry name" value="DOCK_C_lobe_A"/>
</dbReference>
<sequence>MSAPSSTPSSPSSSRRDSSTGVVQQTTVSVTPPTGIENTLLQSIIDSTGVVKSRSSSLSSSPSSSPLVKRRSGDQQQPLQQQQPNQPPAPPNAPPPPPPRSALSLGLLSKQIEGGSSGSSSSAPGSPTSSSASGIRKHAQRKYNAVASFLSLTLKDEVSDTVLSHQQQSHRMTWSDFESEYEREIVNIAPELRFPAGEVIVRRVEKKSRMNFSPTAGLVVSALDSHIHDIIHHFNKDYLIVQHRGCSRETSLSSSSSSKGRKHSSKATSYPSLSSFLNNGGNGGSGSSSSSSDDINNNPNHFVILNNNNNNNNNNGSSPSTSSNGSVIYGGSKDGTSAPSLRSKLFSSTKSINRALSSRRIESSSDDTNLPSLSSIPEDPIKQLIPEKFGLELLCQVKELKFQWDVEPFFCSLYIVDLEKRERISESFNFHLNSKQLLDSLKIGDDLTNGFANQNQCIFSLNKYHPNIGDIERDIKPYIKDFKKQNKQTVLTQFKSEVTDRCMNWGTGEQSKTLQPFVWTAYPVFQHSVSTRPALVSQGSSLNLLVNQQQTSSINVVPPPPPPPPLPPTSNGRNSLDSSPTISTLSPPSPMIPSPPSPTTNAQNSSKTNIEIVNMVPATPNLSDRSICELLLNDKDLRKSKTVQAAFSMSIRTLDAEEELKGRVTPSLIPVLPIEREAVPNFIREIQDFSETPYPHTEYTNNLYIYPEMCFIKFKNPNIQIQAQLVEDLQTLKSLKCIYPTSAPPYIPNSLWDSFNNTPNQMPTPSPTIPFPPLEYVAFSGVSFHDKRPHFTEEFKIKLPTKITTHHLLFTFYHVNVASSSSSKKDQKTAIGYAAVPLLQANNGGVFLKDDYYHVPIEKELNSIESAFLDTEQSKKEKRDFFTFRTKLASSVVTQDTSLHHFFKYCCNPNNHESLGKTLDAVRGIQKIDRLPCVQFFPVILDQLFQIMCLSANEVASQAFTSILHVIKIVDGYEKKAGTEKSRLLTLYSEYMFDYIPDSKYVYEELCRQWVNAINTGIYVKDFRLNWFLFDIMTKSMALSLSNSSQLDTDLGRENRFQIEFQEHLNRLVLKLLPQLSSDSSMSVQMFEFFTKFPYFINNLFPLIDRGFLFNLIYNYISRISLDTKDGGNMISPIITGLPPNSPGLHGVGGANQMLSPNSKEARDLAEHAQITLITIKFNFLKIICDYDHYIPLNFPQTIKVVDSIAELNSKFFKRHFIAVLLLNEVESCLRFVRPSIRNQAILTLKQLLKKHHFDTRYQSTEIREKISSIYFPFVLMMVEHYSIIKHSLDHTELLDWITCLVWILQYCNRELLRVWLTKETETRKNSFMGLMSLAIDTFKQEESIHEIILLNIEMCRIILNHFKSIDDKLLNNVITNIQKCSSLASVDIVPEIYNVIKESLIPNHPTVIFNHSNNNYCELLSYELLSKTDKPKLSTIASSLFYFLLESNFNVTNDITRMKVQSTVAFSKLVGEVKLENASLNIFLSHVKELTKAHQSSVFRAQIDEWILKINTLMKYSNTISENKSDCEMVAEMYYNISNSYFESPNLRVTWLENLAKKNNDHHLFDEAAQCLIQSAYLVSRYLHMSGKLKDTTIADFAVICPNISRELELPPISNKDDALFQMWTVDYLVKLLEESISLVSKSERYELAIEIHSLISKILKSKKDYKALMSTLSNQKQICETIVEKSKEIRLQSKYYRIAFYGPKFEDLNNKEFIYKKPPECLLKHITTQITQQILDKFAGAIEKDAIVLMSNAPFDRTTLVADKLYYQVISVEPYVELSATNESTTLSSFDPNFGVSSFISETAYSQTGGKPIQEDISKQSKKKTIFVVDPLSLPYLKNRVEITSKREIILSPIENAIELIKGRILKLMEQVQTPTPRINLLQQVIQGSVVPMVNEGPLKICEVFLSKQNVVNYAPEHVEMLKRSMERFIYFCGLSILLNKRHIQPQHQDFQNMVEKQFDILKKEVNTYM</sequence>
<dbReference type="PROSITE" id="PS51650">
    <property type="entry name" value="C2_DOCK"/>
    <property type="match status" value="1"/>
</dbReference>
<feature type="domain" description="C2 DOCK-type" evidence="4">
    <location>
        <begin position="700"/>
        <end position="889"/>
    </location>
</feature>
<proteinExistence type="inferred from homology"/>
<dbReference type="InterPro" id="IPR046773">
    <property type="entry name" value="DOCKER_Lobe_C"/>
</dbReference>
<feature type="compositionally biased region" description="Low complexity" evidence="3">
    <location>
        <begin position="75"/>
        <end position="84"/>
    </location>
</feature>
<keyword evidence="1" id="KW-0344">Guanine-nucleotide releasing factor</keyword>
<feature type="region of interest" description="Disordered" evidence="3">
    <location>
        <begin position="550"/>
        <end position="604"/>
    </location>
</feature>
<evidence type="ECO:0000256" key="2">
    <source>
        <dbReference type="PROSITE-ProRule" id="PRU00983"/>
    </source>
</evidence>
<dbReference type="CDD" id="cd11684">
    <property type="entry name" value="DHR2_DOCK"/>
    <property type="match status" value="1"/>
</dbReference>
<protein>
    <submittedName>
        <fullName evidence="6">DOCK family protein</fullName>
    </submittedName>
</protein>
<dbReference type="Pfam" id="PF06920">
    <property type="entry name" value="DHR-2_Lobe_A"/>
    <property type="match status" value="1"/>
</dbReference>
<dbReference type="OrthoDB" id="16280at2759"/>
<keyword evidence="7" id="KW-1185">Reference proteome</keyword>
<feature type="compositionally biased region" description="Polar residues" evidence="3">
    <location>
        <begin position="36"/>
        <end position="46"/>
    </location>
</feature>